<feature type="transmembrane region" description="Helical" evidence="9">
    <location>
        <begin position="133"/>
        <end position="154"/>
    </location>
</feature>
<dbReference type="Proteomes" id="UP000481087">
    <property type="component" value="Unassembled WGS sequence"/>
</dbReference>
<dbReference type="Gene3D" id="1.10.287.130">
    <property type="match status" value="1"/>
</dbReference>
<dbReference type="PROSITE" id="PS50109">
    <property type="entry name" value="HIS_KIN"/>
    <property type="match status" value="1"/>
</dbReference>
<evidence type="ECO:0000256" key="6">
    <source>
        <dbReference type="ARBA" id="ARBA00022777"/>
    </source>
</evidence>
<sequence>MLHSIVSHELHGLFYLMSATLIHQVLAPLFIYKEQQRNLLFGILLTILLFFYWNFEDIDPFIYSLHFLPLSLTTVIIFAGFVPAAMTWISFNIGCMLILNYYWEPALLSSAFILLGSYYIRHKVNQLNLKLKLTYAMGLLAVYEVLYAMLATYIRSYFSLYVLYTISFTFISLLFIIFLVFHVKKHEFHRQRIIAIEKDRMIGQLAATISHEIRNPLTSIRGFLQLLDQKELPLHDQKRYIELALSGVDQANTIINDYLNYAKPSNGLQEQLDIKEELEATLRFITPLATDHQVVIHIVHETDDPLFILGESKKLRQCLINLVKNAIESMPDGGHISLSTCKQPSGVQISITDTGVGMSKSQLDSLGMPFYTTKEQGTGLGLVVVMSIIKMMNGKISFSSAINQGTQCSILFQQK</sequence>
<reference evidence="11 12" key="1">
    <citation type="submission" date="2019-12" db="EMBL/GenBank/DDBJ databases">
        <title>Paenibacillus sp. nov. sp. isolated from soil.</title>
        <authorList>
            <person name="Kim J."/>
            <person name="Jeong S.E."/>
            <person name="Jung H.S."/>
            <person name="Jeon C.O."/>
        </authorList>
    </citation>
    <scope>NUCLEOTIDE SEQUENCE [LARGE SCALE GENOMIC DNA]</scope>
    <source>
        <strain evidence="11 12">5J-6</strain>
    </source>
</reference>
<evidence type="ECO:0000313" key="11">
    <source>
        <dbReference type="EMBL" id="MZQ81498.1"/>
    </source>
</evidence>
<evidence type="ECO:0000313" key="12">
    <source>
        <dbReference type="Proteomes" id="UP000481087"/>
    </source>
</evidence>
<accession>A0A6L8UTL3</accession>
<dbReference type="SMART" id="SM00387">
    <property type="entry name" value="HATPase_c"/>
    <property type="match status" value="1"/>
</dbReference>
<evidence type="ECO:0000256" key="5">
    <source>
        <dbReference type="ARBA" id="ARBA00022741"/>
    </source>
</evidence>
<gene>
    <name evidence="11" type="ORF">GQF01_05065</name>
</gene>
<keyword evidence="12" id="KW-1185">Reference proteome</keyword>
<dbReference type="Gene3D" id="3.30.565.10">
    <property type="entry name" value="Histidine kinase-like ATPase, C-terminal domain"/>
    <property type="match status" value="1"/>
</dbReference>
<dbReference type="SUPFAM" id="SSF47384">
    <property type="entry name" value="Homodimeric domain of signal transducing histidine kinase"/>
    <property type="match status" value="1"/>
</dbReference>
<evidence type="ECO:0000256" key="1">
    <source>
        <dbReference type="ARBA" id="ARBA00000085"/>
    </source>
</evidence>
<feature type="transmembrane region" description="Helical" evidence="9">
    <location>
        <begin position="160"/>
        <end position="183"/>
    </location>
</feature>
<feature type="transmembrane region" description="Helical" evidence="9">
    <location>
        <begin position="38"/>
        <end position="55"/>
    </location>
</feature>
<dbReference type="PANTHER" id="PTHR43065">
    <property type="entry name" value="SENSOR HISTIDINE KINASE"/>
    <property type="match status" value="1"/>
</dbReference>
<keyword evidence="5" id="KW-0547">Nucleotide-binding</keyword>
<dbReference type="PANTHER" id="PTHR43065:SF46">
    <property type="entry name" value="C4-DICARBOXYLATE TRANSPORT SENSOR PROTEIN DCTB"/>
    <property type="match status" value="1"/>
</dbReference>
<keyword evidence="3" id="KW-0597">Phosphoprotein</keyword>
<evidence type="ECO:0000259" key="10">
    <source>
        <dbReference type="PROSITE" id="PS50109"/>
    </source>
</evidence>
<dbReference type="SUPFAM" id="SSF55874">
    <property type="entry name" value="ATPase domain of HSP90 chaperone/DNA topoisomerase II/histidine kinase"/>
    <property type="match status" value="1"/>
</dbReference>
<dbReference type="InterPro" id="IPR004358">
    <property type="entry name" value="Sig_transdc_His_kin-like_C"/>
</dbReference>
<dbReference type="Pfam" id="PF02518">
    <property type="entry name" value="HATPase_c"/>
    <property type="match status" value="1"/>
</dbReference>
<dbReference type="EC" id="2.7.13.3" evidence="2"/>
<dbReference type="EMBL" id="WTUZ01000010">
    <property type="protein sequence ID" value="MZQ81498.1"/>
    <property type="molecule type" value="Genomic_DNA"/>
</dbReference>
<keyword evidence="9" id="KW-0812">Transmembrane</keyword>
<organism evidence="11 12">
    <name type="scientific">Paenibacillus silvestris</name>
    <dbReference type="NCBI Taxonomy" id="2606219"/>
    <lineage>
        <taxon>Bacteria</taxon>
        <taxon>Bacillati</taxon>
        <taxon>Bacillota</taxon>
        <taxon>Bacilli</taxon>
        <taxon>Bacillales</taxon>
        <taxon>Paenibacillaceae</taxon>
        <taxon>Paenibacillus</taxon>
    </lineage>
</organism>
<comment type="caution">
    <text evidence="11">The sequence shown here is derived from an EMBL/GenBank/DDBJ whole genome shotgun (WGS) entry which is preliminary data.</text>
</comment>
<feature type="transmembrane region" description="Helical" evidence="9">
    <location>
        <begin position="101"/>
        <end position="121"/>
    </location>
</feature>
<dbReference type="InterPro" id="IPR036890">
    <property type="entry name" value="HATPase_C_sf"/>
</dbReference>
<dbReference type="SMART" id="SM00388">
    <property type="entry name" value="HisKA"/>
    <property type="match status" value="1"/>
</dbReference>
<evidence type="ECO:0000256" key="2">
    <source>
        <dbReference type="ARBA" id="ARBA00012438"/>
    </source>
</evidence>
<dbReference type="GO" id="GO:0000155">
    <property type="term" value="F:phosphorelay sensor kinase activity"/>
    <property type="evidence" value="ECO:0007669"/>
    <property type="project" value="InterPro"/>
</dbReference>
<evidence type="ECO:0000256" key="3">
    <source>
        <dbReference type="ARBA" id="ARBA00022553"/>
    </source>
</evidence>
<keyword evidence="8" id="KW-0902">Two-component regulatory system</keyword>
<protein>
    <recommendedName>
        <fullName evidence="2">histidine kinase</fullName>
        <ecNumber evidence="2">2.7.13.3</ecNumber>
    </recommendedName>
</protein>
<keyword evidence="4" id="KW-0808">Transferase</keyword>
<feature type="transmembrane region" description="Helical" evidence="9">
    <location>
        <begin position="67"/>
        <end position="89"/>
    </location>
</feature>
<keyword evidence="9" id="KW-1133">Transmembrane helix</keyword>
<name>A0A6L8UTL3_9BACL</name>
<dbReference type="PRINTS" id="PR00344">
    <property type="entry name" value="BCTRLSENSOR"/>
</dbReference>
<dbReference type="GO" id="GO:0005524">
    <property type="term" value="F:ATP binding"/>
    <property type="evidence" value="ECO:0007669"/>
    <property type="project" value="UniProtKB-KW"/>
</dbReference>
<dbReference type="InterPro" id="IPR003661">
    <property type="entry name" value="HisK_dim/P_dom"/>
</dbReference>
<evidence type="ECO:0000256" key="4">
    <source>
        <dbReference type="ARBA" id="ARBA00022679"/>
    </source>
</evidence>
<feature type="domain" description="Histidine kinase" evidence="10">
    <location>
        <begin position="208"/>
        <end position="415"/>
    </location>
</feature>
<keyword evidence="9" id="KW-0472">Membrane</keyword>
<feature type="transmembrane region" description="Helical" evidence="9">
    <location>
        <begin position="12"/>
        <end position="32"/>
    </location>
</feature>
<dbReference type="InterPro" id="IPR003594">
    <property type="entry name" value="HATPase_dom"/>
</dbReference>
<proteinExistence type="predicted"/>
<dbReference type="InterPro" id="IPR036097">
    <property type="entry name" value="HisK_dim/P_sf"/>
</dbReference>
<keyword evidence="7" id="KW-0067">ATP-binding</keyword>
<dbReference type="CDD" id="cd00082">
    <property type="entry name" value="HisKA"/>
    <property type="match status" value="1"/>
</dbReference>
<evidence type="ECO:0000256" key="9">
    <source>
        <dbReference type="SAM" id="Phobius"/>
    </source>
</evidence>
<evidence type="ECO:0000256" key="8">
    <source>
        <dbReference type="ARBA" id="ARBA00023012"/>
    </source>
</evidence>
<keyword evidence="6 11" id="KW-0418">Kinase</keyword>
<dbReference type="Pfam" id="PF00512">
    <property type="entry name" value="HisKA"/>
    <property type="match status" value="1"/>
</dbReference>
<evidence type="ECO:0000256" key="7">
    <source>
        <dbReference type="ARBA" id="ARBA00022840"/>
    </source>
</evidence>
<dbReference type="InterPro" id="IPR005467">
    <property type="entry name" value="His_kinase_dom"/>
</dbReference>
<comment type="catalytic activity">
    <reaction evidence="1">
        <text>ATP + protein L-histidine = ADP + protein N-phospho-L-histidine.</text>
        <dbReference type="EC" id="2.7.13.3"/>
    </reaction>
</comment>
<dbReference type="CDD" id="cd00075">
    <property type="entry name" value="HATPase"/>
    <property type="match status" value="1"/>
</dbReference>
<dbReference type="AlphaFoldDB" id="A0A6L8UTL3"/>